<proteinExistence type="predicted"/>
<feature type="transmembrane region" description="Helical" evidence="1">
    <location>
        <begin position="9"/>
        <end position="28"/>
    </location>
</feature>
<dbReference type="AlphaFoldDB" id="A0A1F5B3U0"/>
<evidence type="ECO:0000313" key="3">
    <source>
        <dbReference type="Proteomes" id="UP000176431"/>
    </source>
</evidence>
<gene>
    <name evidence="2" type="ORF">A2819_00230</name>
</gene>
<dbReference type="EMBL" id="MEYK01000015">
    <property type="protein sequence ID" value="OGD25297.1"/>
    <property type="molecule type" value="Genomic_DNA"/>
</dbReference>
<comment type="caution">
    <text evidence="2">The sequence shown here is derived from an EMBL/GenBank/DDBJ whole genome shotgun (WGS) entry which is preliminary data.</text>
</comment>
<name>A0A1F5B3U0_9BACT</name>
<keyword evidence="1" id="KW-0472">Membrane</keyword>
<reference evidence="2 3" key="1">
    <citation type="journal article" date="2016" name="Nat. Commun.">
        <title>Thousands of microbial genomes shed light on interconnected biogeochemical processes in an aquifer system.</title>
        <authorList>
            <person name="Anantharaman K."/>
            <person name="Brown C.T."/>
            <person name="Hug L.A."/>
            <person name="Sharon I."/>
            <person name="Castelle C.J."/>
            <person name="Probst A.J."/>
            <person name="Thomas B.C."/>
            <person name="Singh A."/>
            <person name="Wilkins M.J."/>
            <person name="Karaoz U."/>
            <person name="Brodie E.L."/>
            <person name="Williams K.H."/>
            <person name="Hubbard S.S."/>
            <person name="Banfield J.F."/>
        </authorList>
    </citation>
    <scope>NUCLEOTIDE SEQUENCE [LARGE SCALE GENOMIC DNA]</scope>
</reference>
<organism evidence="2 3">
    <name type="scientific">Candidatus Azambacteria bacterium RIFCSPHIGHO2_01_FULL_40_24</name>
    <dbReference type="NCBI Taxonomy" id="1797301"/>
    <lineage>
        <taxon>Bacteria</taxon>
        <taxon>Candidatus Azamiibacteriota</taxon>
    </lineage>
</organism>
<keyword evidence="1" id="KW-1133">Transmembrane helix</keyword>
<dbReference type="Proteomes" id="UP000176431">
    <property type="component" value="Unassembled WGS sequence"/>
</dbReference>
<sequence length="87" mass="9457">MDQFSQKSIIAIAVVVLIIGLAGGYFYGQQKGYQQAEADIKKLDEVAAKKATDEAAKAANPFQAMNPLQGVEANPFQKVKKILNPFE</sequence>
<evidence type="ECO:0000256" key="1">
    <source>
        <dbReference type="SAM" id="Phobius"/>
    </source>
</evidence>
<evidence type="ECO:0000313" key="2">
    <source>
        <dbReference type="EMBL" id="OGD25297.1"/>
    </source>
</evidence>
<accession>A0A1F5B3U0</accession>
<protein>
    <submittedName>
        <fullName evidence="2">Uncharacterized protein</fullName>
    </submittedName>
</protein>
<keyword evidence="1" id="KW-0812">Transmembrane</keyword>